<dbReference type="PANTHER" id="PTHR32305:SF15">
    <property type="entry name" value="PROTEIN RHSA-RELATED"/>
    <property type="match status" value="1"/>
</dbReference>
<dbReference type="Proteomes" id="UP001596163">
    <property type="component" value="Unassembled WGS sequence"/>
</dbReference>
<reference evidence="2" key="1">
    <citation type="journal article" date="2019" name="Int. J. Syst. Evol. Microbiol.">
        <title>The Global Catalogue of Microorganisms (GCM) 10K type strain sequencing project: providing services to taxonomists for standard genome sequencing and annotation.</title>
        <authorList>
            <consortium name="The Broad Institute Genomics Platform"/>
            <consortium name="The Broad Institute Genome Sequencing Center for Infectious Disease"/>
            <person name="Wu L."/>
            <person name="Ma J."/>
        </authorList>
    </citation>
    <scope>NUCLEOTIDE SEQUENCE [LARGE SCALE GENOMIC DNA]</scope>
    <source>
        <strain evidence="2">CGMCC 1.7030</strain>
    </source>
</reference>
<dbReference type="PANTHER" id="PTHR32305">
    <property type="match status" value="1"/>
</dbReference>
<dbReference type="InterPro" id="IPR022385">
    <property type="entry name" value="Rhs_assc_core"/>
</dbReference>
<dbReference type="NCBIfam" id="TIGR03696">
    <property type="entry name" value="Rhs_assc_core"/>
    <property type="match status" value="1"/>
</dbReference>
<comment type="caution">
    <text evidence="1">The sequence shown here is derived from an EMBL/GenBank/DDBJ whole genome shotgun (WGS) entry which is preliminary data.</text>
</comment>
<dbReference type="RefSeq" id="WP_377913380.1">
    <property type="nucleotide sequence ID" value="NZ_JBHSKS010000004.1"/>
</dbReference>
<protein>
    <submittedName>
        <fullName evidence="1">RHS repeat-associated core domain-containing protein</fullName>
    </submittedName>
</protein>
<evidence type="ECO:0000313" key="1">
    <source>
        <dbReference type="EMBL" id="MFC5191380.1"/>
    </source>
</evidence>
<keyword evidence="2" id="KW-1185">Reference proteome</keyword>
<evidence type="ECO:0000313" key="2">
    <source>
        <dbReference type="Proteomes" id="UP001596163"/>
    </source>
</evidence>
<name>A0ABW0BWD8_9BACT</name>
<gene>
    <name evidence="1" type="ORF">ACFPIK_06345</name>
</gene>
<dbReference type="EMBL" id="JBHSKS010000004">
    <property type="protein sequence ID" value="MFC5191380.1"/>
    <property type="molecule type" value="Genomic_DNA"/>
</dbReference>
<organism evidence="1 2">
    <name type="scientific">Algoriphagus aquatilis</name>
    <dbReference type="NCBI Taxonomy" id="490186"/>
    <lineage>
        <taxon>Bacteria</taxon>
        <taxon>Pseudomonadati</taxon>
        <taxon>Bacteroidota</taxon>
        <taxon>Cytophagia</taxon>
        <taxon>Cytophagales</taxon>
        <taxon>Cyclobacteriaceae</taxon>
        <taxon>Algoriphagus</taxon>
    </lineage>
</organism>
<dbReference type="Gene3D" id="2.180.10.10">
    <property type="entry name" value="RHS repeat-associated core"/>
    <property type="match status" value="1"/>
</dbReference>
<proteinExistence type="predicted"/>
<sequence>MDCFSEGPACRAGVLTRNAANQHEELEEKLAIKKNGYIETFVVNETSQDVWFDNFKILSQESILVQETHYDPWGLELTGIGYAYEGVKKNKYLYNGKELIEDAGLQYYDYGARMYDPVIGRWGVVDPLAHHELQIDKSPYAYGWNNPIRYIDPDGRCPNGCSEGERNNVNYREGAVVQNRFGSSQFRDGKWQIISRAPMTENSSEGIRINGFFGGGSSGGDKSSEDNYSQTNSTLNITGGLLSGPAGLMDLRSWGHEKLLNEGQWIGKNGKVYSTGFYGSNKWLSGTQKAFRAAGSAAKVGGSILGGIGVLVSAGSAYNSVMNNKDNTSTWVDATITGGLFVGGLVTGITAAPVVATIGIAYGVYRLTAGSQVDALIDKNFGYR</sequence>
<accession>A0ABW0BWD8</accession>
<dbReference type="InterPro" id="IPR050708">
    <property type="entry name" value="T6SS_VgrG/RHS"/>
</dbReference>